<comment type="similarity">
    <text evidence="7 8">Belongs to the class I-like SAM-binding methyltransferase superfamily. C5-methyltransferase family.</text>
</comment>
<name>A0ABS0IMC4_9BACT</name>
<gene>
    <name evidence="9" type="ORF">I2I05_19125</name>
</gene>
<keyword evidence="3 7" id="KW-0808">Transferase</keyword>
<keyword evidence="4 7" id="KW-0949">S-adenosyl-L-methionine</keyword>
<evidence type="ECO:0000256" key="1">
    <source>
        <dbReference type="ARBA" id="ARBA00011975"/>
    </source>
</evidence>
<evidence type="ECO:0000256" key="4">
    <source>
        <dbReference type="ARBA" id="ARBA00022691"/>
    </source>
</evidence>
<protein>
    <recommendedName>
        <fullName evidence="1">DNA (cytosine-5-)-methyltransferase</fullName>
        <ecNumber evidence="1">2.1.1.37</ecNumber>
    </recommendedName>
</protein>
<keyword evidence="2 7" id="KW-0489">Methyltransferase</keyword>
<evidence type="ECO:0000256" key="7">
    <source>
        <dbReference type="PROSITE-ProRule" id="PRU01016"/>
    </source>
</evidence>
<dbReference type="GO" id="GO:0032259">
    <property type="term" value="P:methylation"/>
    <property type="evidence" value="ECO:0007669"/>
    <property type="project" value="UniProtKB-KW"/>
</dbReference>
<keyword evidence="5" id="KW-0680">Restriction system</keyword>
<evidence type="ECO:0000256" key="8">
    <source>
        <dbReference type="RuleBase" id="RU000416"/>
    </source>
</evidence>
<sequence>MSAIPPPHLTVTHQIPVLSFFTGGGLLDMGFEEAGFDIVWTNELDPGFAKLYSEGITSWRRKHKPSAPEARISHIGNLLDITPAEIARQAFPKGKPSLFGIIGGPPCQDFSIAGSRQGIEGERGKITPAYCQVINELQPAFFVFENVTGLLQKNHRAEFDKLRDAFNRHYITDFAPLNALDYGVPQSRERLLLIGLRRDLVQVPKSGLFSDAIPPIGWANWKREQSHAGLRTQFQWPRVEELEVRPAAPLNPQQLELCVSRCLHSEEDTSLPNACDRFKLYSAIPAKTPEGLVNNRSFKRLHRYRYSPTACYGNNEVHLHPFENRRLSVREVLRIQSVDDSYVLSEGPPLGSKFKMIGNGVPVALANGVARTITRLLQEFCGFQQVSAPIGMSSPAHVSQYTFKRPIDINDEVLFDF</sequence>
<comment type="caution">
    <text evidence="9">The sequence shown here is derived from an EMBL/GenBank/DDBJ whole genome shotgun (WGS) entry which is preliminary data.</text>
</comment>
<dbReference type="EC" id="2.1.1.37" evidence="1"/>
<evidence type="ECO:0000256" key="5">
    <source>
        <dbReference type="ARBA" id="ARBA00022747"/>
    </source>
</evidence>
<organism evidence="9 10">
    <name type="scientific">Hymenobacter jeongseonensis</name>
    <dbReference type="NCBI Taxonomy" id="2791027"/>
    <lineage>
        <taxon>Bacteria</taxon>
        <taxon>Pseudomonadati</taxon>
        <taxon>Bacteroidota</taxon>
        <taxon>Cytophagia</taxon>
        <taxon>Cytophagales</taxon>
        <taxon>Hymenobacteraceae</taxon>
        <taxon>Hymenobacter</taxon>
    </lineage>
</organism>
<accession>A0ABS0IMC4</accession>
<comment type="catalytic activity">
    <reaction evidence="6">
        <text>a 2'-deoxycytidine in DNA + S-adenosyl-L-methionine = a 5-methyl-2'-deoxycytidine in DNA + S-adenosyl-L-homocysteine + H(+)</text>
        <dbReference type="Rhea" id="RHEA:13681"/>
        <dbReference type="Rhea" id="RHEA-COMP:11369"/>
        <dbReference type="Rhea" id="RHEA-COMP:11370"/>
        <dbReference type="ChEBI" id="CHEBI:15378"/>
        <dbReference type="ChEBI" id="CHEBI:57856"/>
        <dbReference type="ChEBI" id="CHEBI:59789"/>
        <dbReference type="ChEBI" id="CHEBI:85452"/>
        <dbReference type="ChEBI" id="CHEBI:85454"/>
        <dbReference type="EC" id="2.1.1.37"/>
    </reaction>
</comment>
<dbReference type="InterPro" id="IPR001525">
    <property type="entry name" value="C5_MeTfrase"/>
</dbReference>
<reference evidence="9 10" key="1">
    <citation type="submission" date="2020-11" db="EMBL/GenBank/DDBJ databases">
        <authorList>
            <person name="Kim M.K."/>
        </authorList>
    </citation>
    <scope>NUCLEOTIDE SEQUENCE [LARGE SCALE GENOMIC DNA]</scope>
    <source>
        <strain evidence="9 10">BT683</strain>
    </source>
</reference>
<dbReference type="PANTHER" id="PTHR10629:SF52">
    <property type="entry name" value="DNA (CYTOSINE-5)-METHYLTRANSFERASE 1"/>
    <property type="match status" value="1"/>
</dbReference>
<dbReference type="Proteomes" id="UP000597617">
    <property type="component" value="Unassembled WGS sequence"/>
</dbReference>
<dbReference type="NCBIfam" id="TIGR00675">
    <property type="entry name" value="dcm"/>
    <property type="match status" value="1"/>
</dbReference>
<dbReference type="InterPro" id="IPR050390">
    <property type="entry name" value="C5-Methyltransferase"/>
</dbReference>
<dbReference type="Pfam" id="PF00145">
    <property type="entry name" value="DNA_methylase"/>
    <property type="match status" value="1"/>
</dbReference>
<evidence type="ECO:0000256" key="2">
    <source>
        <dbReference type="ARBA" id="ARBA00022603"/>
    </source>
</evidence>
<dbReference type="EMBL" id="JADQDQ010000013">
    <property type="protein sequence ID" value="MBF9239514.1"/>
    <property type="molecule type" value="Genomic_DNA"/>
</dbReference>
<dbReference type="PRINTS" id="PR00105">
    <property type="entry name" value="C5METTRFRASE"/>
</dbReference>
<proteinExistence type="inferred from homology"/>
<keyword evidence="10" id="KW-1185">Reference proteome</keyword>
<evidence type="ECO:0000313" key="9">
    <source>
        <dbReference type="EMBL" id="MBF9239514.1"/>
    </source>
</evidence>
<dbReference type="InterPro" id="IPR029063">
    <property type="entry name" value="SAM-dependent_MTases_sf"/>
</dbReference>
<feature type="active site" evidence="7">
    <location>
        <position position="107"/>
    </location>
</feature>
<dbReference type="Gene3D" id="3.40.50.150">
    <property type="entry name" value="Vaccinia Virus protein VP39"/>
    <property type="match status" value="1"/>
</dbReference>
<dbReference type="PROSITE" id="PS51679">
    <property type="entry name" value="SAM_MT_C5"/>
    <property type="match status" value="1"/>
</dbReference>
<evidence type="ECO:0000256" key="6">
    <source>
        <dbReference type="ARBA" id="ARBA00047422"/>
    </source>
</evidence>
<dbReference type="RefSeq" id="WP_196283866.1">
    <property type="nucleotide sequence ID" value="NZ_JADQDQ010000013.1"/>
</dbReference>
<evidence type="ECO:0000256" key="3">
    <source>
        <dbReference type="ARBA" id="ARBA00022679"/>
    </source>
</evidence>
<dbReference type="Gene3D" id="3.90.120.10">
    <property type="entry name" value="DNA Methylase, subunit A, domain 2"/>
    <property type="match status" value="1"/>
</dbReference>
<evidence type="ECO:0000313" key="10">
    <source>
        <dbReference type="Proteomes" id="UP000597617"/>
    </source>
</evidence>
<dbReference type="PANTHER" id="PTHR10629">
    <property type="entry name" value="CYTOSINE-SPECIFIC METHYLTRANSFERASE"/>
    <property type="match status" value="1"/>
</dbReference>
<dbReference type="GO" id="GO:0008168">
    <property type="term" value="F:methyltransferase activity"/>
    <property type="evidence" value="ECO:0007669"/>
    <property type="project" value="UniProtKB-KW"/>
</dbReference>
<dbReference type="SUPFAM" id="SSF53335">
    <property type="entry name" value="S-adenosyl-L-methionine-dependent methyltransferases"/>
    <property type="match status" value="1"/>
</dbReference>